<dbReference type="AlphaFoldDB" id="A0A1H9GMD9"/>
<proteinExistence type="predicted"/>
<evidence type="ECO:0000313" key="1">
    <source>
        <dbReference type="EMBL" id="SEQ51261.1"/>
    </source>
</evidence>
<organism evidence="1 2">
    <name type="scientific">Rosenbergiella nectarea</name>
    <dbReference type="NCBI Taxonomy" id="988801"/>
    <lineage>
        <taxon>Bacteria</taxon>
        <taxon>Pseudomonadati</taxon>
        <taxon>Pseudomonadota</taxon>
        <taxon>Gammaproteobacteria</taxon>
        <taxon>Enterobacterales</taxon>
        <taxon>Erwiniaceae</taxon>
        <taxon>Rosenbergiella</taxon>
    </lineage>
</organism>
<keyword evidence="2" id="KW-1185">Reference proteome</keyword>
<dbReference type="RefSeq" id="WP_092674147.1">
    <property type="nucleotide sequence ID" value="NZ_FOGC01000003.1"/>
</dbReference>
<dbReference type="InterPro" id="IPR015946">
    <property type="entry name" value="KH_dom-like_a/b"/>
</dbReference>
<dbReference type="Gene3D" id="3.30.300.20">
    <property type="match status" value="1"/>
</dbReference>
<dbReference type="OrthoDB" id="9795405at2"/>
<dbReference type="STRING" id="988801.SAMN05216522_103277"/>
<dbReference type="EMBL" id="FOGC01000003">
    <property type="protein sequence ID" value="SEQ51261.1"/>
    <property type="molecule type" value="Genomic_DNA"/>
</dbReference>
<dbReference type="InterPro" id="IPR036102">
    <property type="entry name" value="OsmC/Ohrsf"/>
</dbReference>
<dbReference type="Proteomes" id="UP000242515">
    <property type="component" value="Unassembled WGS sequence"/>
</dbReference>
<evidence type="ECO:0000313" key="2">
    <source>
        <dbReference type="Proteomes" id="UP000242515"/>
    </source>
</evidence>
<dbReference type="Pfam" id="PF02566">
    <property type="entry name" value="OsmC"/>
    <property type="match status" value="1"/>
</dbReference>
<dbReference type="PANTHER" id="PTHR42830">
    <property type="entry name" value="OSMOTICALLY INDUCIBLE FAMILY PROTEIN"/>
    <property type="match status" value="1"/>
</dbReference>
<reference evidence="2" key="1">
    <citation type="submission" date="2016-10" db="EMBL/GenBank/DDBJ databases">
        <authorList>
            <person name="Varghese N."/>
            <person name="Submissions S."/>
        </authorList>
    </citation>
    <scope>NUCLEOTIDE SEQUENCE [LARGE SCALE GENOMIC DNA]</scope>
    <source>
        <strain evidence="2">8N4</strain>
    </source>
</reference>
<dbReference type="InterPro" id="IPR003718">
    <property type="entry name" value="OsmC/Ohr_fam"/>
</dbReference>
<dbReference type="SUPFAM" id="SSF82784">
    <property type="entry name" value="OsmC-like"/>
    <property type="match status" value="1"/>
</dbReference>
<gene>
    <name evidence="1" type="ORF">SAMN05216522_103277</name>
</gene>
<protein>
    <submittedName>
        <fullName evidence="1">Organic hydroperoxide reductase OsmC/OhrA</fullName>
    </submittedName>
</protein>
<dbReference type="PANTHER" id="PTHR42830:SF2">
    <property type="entry name" value="OSMC_OHR FAMILY PROTEIN"/>
    <property type="match status" value="1"/>
</dbReference>
<name>A0A1H9GMD9_9GAMM</name>
<dbReference type="InterPro" id="IPR052707">
    <property type="entry name" value="OsmC_Ohr_Peroxiredoxin"/>
</dbReference>
<accession>A0A1H9GMD9</accession>
<sequence length="158" mass="17161">MEHTYHTSITWTGNLGQGTAHYRSYARTWDIALPGKPIIACSNDPLLGGDPTKMNPEDLLMSSLSACHMLWYLHLASAAGVTVVGYQDTPTAVGEVLPSGAGRFLSMTLHPVITVLPDTDLDLARKLHDDVHPVCFIARSVNFPVTYQPQFIIASEAA</sequence>